<accession>A0A917AS77</accession>
<feature type="transmembrane region" description="Helical" evidence="1">
    <location>
        <begin position="157"/>
        <end position="178"/>
    </location>
</feature>
<reference evidence="2" key="1">
    <citation type="journal article" date="2014" name="Int. J. Syst. Evol. Microbiol.">
        <title>Complete genome sequence of Corynebacterium casei LMG S-19264T (=DSM 44701T), isolated from a smear-ripened cheese.</title>
        <authorList>
            <consortium name="US DOE Joint Genome Institute (JGI-PGF)"/>
            <person name="Walter F."/>
            <person name="Albersmeier A."/>
            <person name="Kalinowski J."/>
            <person name="Ruckert C."/>
        </authorList>
    </citation>
    <scope>NUCLEOTIDE SEQUENCE</scope>
    <source>
        <strain evidence="2">CGMCC 1.12698</strain>
    </source>
</reference>
<feature type="transmembrane region" description="Helical" evidence="1">
    <location>
        <begin position="184"/>
        <end position="201"/>
    </location>
</feature>
<keyword evidence="1" id="KW-0472">Membrane</keyword>
<keyword evidence="3" id="KW-1185">Reference proteome</keyword>
<organism evidence="2 3">
    <name type="scientific">Priestia taiwanensis</name>
    <dbReference type="NCBI Taxonomy" id="1347902"/>
    <lineage>
        <taxon>Bacteria</taxon>
        <taxon>Bacillati</taxon>
        <taxon>Bacillota</taxon>
        <taxon>Bacilli</taxon>
        <taxon>Bacillales</taxon>
        <taxon>Bacillaceae</taxon>
        <taxon>Priestia</taxon>
    </lineage>
</organism>
<name>A0A917AS77_9BACI</name>
<feature type="transmembrane region" description="Helical" evidence="1">
    <location>
        <begin position="126"/>
        <end position="145"/>
    </location>
</feature>
<proteinExistence type="predicted"/>
<evidence type="ECO:0000313" key="3">
    <source>
        <dbReference type="Proteomes" id="UP000605259"/>
    </source>
</evidence>
<evidence type="ECO:0000256" key="1">
    <source>
        <dbReference type="SAM" id="Phobius"/>
    </source>
</evidence>
<dbReference type="InterPro" id="IPR025018">
    <property type="entry name" value="DUF3953"/>
</dbReference>
<dbReference type="AlphaFoldDB" id="A0A917AS77"/>
<feature type="transmembrane region" description="Helical" evidence="1">
    <location>
        <begin position="29"/>
        <end position="50"/>
    </location>
</feature>
<dbReference type="EMBL" id="BMFK01000001">
    <property type="protein sequence ID" value="GGE70687.1"/>
    <property type="molecule type" value="Genomic_DNA"/>
</dbReference>
<gene>
    <name evidence="2" type="ORF">GCM10007140_20700</name>
</gene>
<dbReference type="Proteomes" id="UP000605259">
    <property type="component" value="Unassembled WGS sequence"/>
</dbReference>
<protein>
    <submittedName>
        <fullName evidence="2">Uncharacterized protein</fullName>
    </submittedName>
</protein>
<feature type="transmembrane region" description="Helical" evidence="1">
    <location>
        <begin position="210"/>
        <end position="227"/>
    </location>
</feature>
<evidence type="ECO:0000313" key="2">
    <source>
        <dbReference type="EMBL" id="GGE70687.1"/>
    </source>
</evidence>
<dbReference type="Pfam" id="PF13129">
    <property type="entry name" value="DUF3953"/>
    <property type="match status" value="1"/>
</dbReference>
<feature type="transmembrane region" description="Helical" evidence="1">
    <location>
        <begin position="70"/>
        <end position="89"/>
    </location>
</feature>
<sequence>MATDRHADIFTIHRKGLGDMDTLKKINRYIFVLLVVLAIGMIGFSVYSLLIPSDAPDAGQSKLGFLWSMWHTIFFLVLLLSSFLVYKFWDKLFPANTPLAILLLGFSFFFSFVTFMFGWISLLGLYGMIFALIVSIVLAIVNYVYMFNKGAGELHIWLTISKIILVSITLIVFINALLTRNFSGMAVSLSCVGLLMIVLGVEEFQKKSKVFFVLSIVAAFFLFLIAIQM</sequence>
<reference evidence="2" key="2">
    <citation type="submission" date="2020-09" db="EMBL/GenBank/DDBJ databases">
        <authorList>
            <person name="Sun Q."/>
            <person name="Zhou Y."/>
        </authorList>
    </citation>
    <scope>NUCLEOTIDE SEQUENCE</scope>
    <source>
        <strain evidence="2">CGMCC 1.12698</strain>
    </source>
</reference>
<keyword evidence="1" id="KW-1133">Transmembrane helix</keyword>
<comment type="caution">
    <text evidence="2">The sequence shown here is derived from an EMBL/GenBank/DDBJ whole genome shotgun (WGS) entry which is preliminary data.</text>
</comment>
<feature type="transmembrane region" description="Helical" evidence="1">
    <location>
        <begin position="101"/>
        <end position="120"/>
    </location>
</feature>
<keyword evidence="1" id="KW-0812">Transmembrane</keyword>